<evidence type="ECO:0000256" key="2">
    <source>
        <dbReference type="ARBA" id="ARBA00021982"/>
    </source>
</evidence>
<dbReference type="SUPFAM" id="SSF55271">
    <property type="entry name" value="DNA repair protein MutS, domain I"/>
    <property type="match status" value="1"/>
</dbReference>
<gene>
    <name evidence="12" type="primary">mutS_1</name>
    <name evidence="9" type="synonym">mutS</name>
    <name evidence="12" type="ORF">TICRE_00920</name>
</gene>
<keyword evidence="3 9" id="KW-0547">Nucleotide-binding</keyword>
<dbReference type="Proteomes" id="UP000186112">
    <property type="component" value="Unassembled WGS sequence"/>
</dbReference>
<dbReference type="GO" id="GO:0006298">
    <property type="term" value="P:mismatch repair"/>
    <property type="evidence" value="ECO:0007669"/>
    <property type="project" value="UniProtKB-UniRule"/>
</dbReference>
<evidence type="ECO:0000256" key="10">
    <source>
        <dbReference type="RuleBase" id="RU003756"/>
    </source>
</evidence>
<dbReference type="PANTHER" id="PTHR11361">
    <property type="entry name" value="DNA MISMATCH REPAIR PROTEIN MUTS FAMILY MEMBER"/>
    <property type="match status" value="1"/>
</dbReference>
<dbReference type="HAMAP" id="MF_00096">
    <property type="entry name" value="MutS"/>
    <property type="match status" value="1"/>
</dbReference>
<protein>
    <recommendedName>
        <fullName evidence="2 9">DNA mismatch repair protein MutS</fullName>
    </recommendedName>
</protein>
<dbReference type="GO" id="GO:0140664">
    <property type="term" value="F:ATP-dependent DNA damage sensor activity"/>
    <property type="evidence" value="ECO:0007669"/>
    <property type="project" value="InterPro"/>
</dbReference>
<dbReference type="InterPro" id="IPR027417">
    <property type="entry name" value="P-loop_NTPase"/>
</dbReference>
<dbReference type="Gene3D" id="1.10.1420.10">
    <property type="match status" value="2"/>
</dbReference>
<dbReference type="GO" id="GO:0030983">
    <property type="term" value="F:mismatched DNA binding"/>
    <property type="evidence" value="ECO:0007669"/>
    <property type="project" value="InterPro"/>
</dbReference>
<evidence type="ECO:0000256" key="8">
    <source>
        <dbReference type="ARBA" id="ARBA00024647"/>
    </source>
</evidence>
<dbReference type="GO" id="GO:0003684">
    <property type="term" value="F:damaged DNA binding"/>
    <property type="evidence" value="ECO:0007669"/>
    <property type="project" value="UniProtKB-UniRule"/>
</dbReference>
<dbReference type="Pfam" id="PF05192">
    <property type="entry name" value="MutS_III"/>
    <property type="match status" value="1"/>
</dbReference>
<dbReference type="InterPro" id="IPR007860">
    <property type="entry name" value="DNA_mmatch_repair_MutS_con_dom"/>
</dbReference>
<dbReference type="Pfam" id="PF01624">
    <property type="entry name" value="MutS_I"/>
    <property type="match status" value="1"/>
</dbReference>
<evidence type="ECO:0000259" key="11">
    <source>
        <dbReference type="PROSITE" id="PS00486"/>
    </source>
</evidence>
<dbReference type="InterPro" id="IPR007696">
    <property type="entry name" value="DNA_mismatch_repair_MutS_core"/>
</dbReference>
<dbReference type="Pfam" id="PF05188">
    <property type="entry name" value="MutS_II"/>
    <property type="match status" value="1"/>
</dbReference>
<evidence type="ECO:0000256" key="9">
    <source>
        <dbReference type="HAMAP-Rule" id="MF_00096"/>
    </source>
</evidence>
<dbReference type="NCBIfam" id="NF003810">
    <property type="entry name" value="PRK05399.1"/>
    <property type="match status" value="1"/>
</dbReference>
<dbReference type="InterPro" id="IPR016151">
    <property type="entry name" value="DNA_mismatch_repair_MutS_N"/>
</dbReference>
<dbReference type="SMART" id="SM00534">
    <property type="entry name" value="MUTSac"/>
    <property type="match status" value="1"/>
</dbReference>
<dbReference type="PIRSF" id="PIRSF037677">
    <property type="entry name" value="DNA_mis_repair_Msh6"/>
    <property type="match status" value="1"/>
</dbReference>
<evidence type="ECO:0000256" key="7">
    <source>
        <dbReference type="ARBA" id="ARBA00023204"/>
    </source>
</evidence>
<dbReference type="InterPro" id="IPR005748">
    <property type="entry name" value="DNA_mismatch_repair_MutS"/>
</dbReference>
<dbReference type="SUPFAM" id="SSF53150">
    <property type="entry name" value="DNA repair protein MutS, domain II"/>
    <property type="match status" value="1"/>
</dbReference>
<evidence type="ECO:0000313" key="12">
    <source>
        <dbReference type="EMBL" id="OLS03965.1"/>
    </source>
</evidence>
<dbReference type="Gene3D" id="3.40.50.300">
    <property type="entry name" value="P-loop containing nucleotide triphosphate hydrolases"/>
    <property type="match status" value="1"/>
</dbReference>
<dbReference type="SUPFAM" id="SSF48334">
    <property type="entry name" value="DNA repair protein MutS, domain III"/>
    <property type="match status" value="1"/>
</dbReference>
<dbReference type="EMBL" id="LTDM01000001">
    <property type="protein sequence ID" value="OLS03965.1"/>
    <property type="molecule type" value="Genomic_DNA"/>
</dbReference>
<dbReference type="InterPro" id="IPR036187">
    <property type="entry name" value="DNA_mismatch_repair_MutS_sf"/>
</dbReference>
<keyword evidence="5 9" id="KW-0067">ATP-binding</keyword>
<keyword evidence="13" id="KW-1185">Reference proteome</keyword>
<dbReference type="InterPro" id="IPR045076">
    <property type="entry name" value="MutS"/>
</dbReference>
<comment type="caution">
    <text evidence="12">The sequence shown here is derived from an EMBL/GenBank/DDBJ whole genome shotgun (WGS) entry which is preliminary data.</text>
</comment>
<feature type="binding site" evidence="9">
    <location>
        <begin position="625"/>
        <end position="632"/>
    </location>
    <ligand>
        <name>ATP</name>
        <dbReference type="ChEBI" id="CHEBI:30616"/>
    </ligand>
</feature>
<keyword evidence="4 9" id="KW-0227">DNA damage</keyword>
<dbReference type="CDD" id="cd03284">
    <property type="entry name" value="ABC_MutS1"/>
    <property type="match status" value="1"/>
</dbReference>
<dbReference type="NCBIfam" id="TIGR01070">
    <property type="entry name" value="mutS1"/>
    <property type="match status" value="1"/>
</dbReference>
<comment type="function">
    <text evidence="8 9">This protein is involved in the repair of mismatches in DNA. It is possible that it carries out the mismatch recognition step. This protein has a weak ATPase activity.</text>
</comment>
<dbReference type="Pfam" id="PF05190">
    <property type="entry name" value="MutS_IV"/>
    <property type="match status" value="1"/>
</dbReference>
<accession>A0A1U7M9J7</accession>
<dbReference type="FunFam" id="1.10.1420.10:FF:000001">
    <property type="entry name" value="DNA mismatch repair protein MutS"/>
    <property type="match status" value="1"/>
</dbReference>
<keyword evidence="6 9" id="KW-0238">DNA-binding</keyword>
<dbReference type="InterPro" id="IPR007695">
    <property type="entry name" value="DNA_mismatch_repair_MutS-lik_N"/>
</dbReference>
<name>A0A1U7M9J7_TISCR</name>
<dbReference type="Pfam" id="PF00488">
    <property type="entry name" value="MutS_V"/>
    <property type="match status" value="1"/>
</dbReference>
<dbReference type="FunFam" id="3.40.1170.10:FF:000001">
    <property type="entry name" value="DNA mismatch repair protein MutS"/>
    <property type="match status" value="1"/>
</dbReference>
<dbReference type="FunFam" id="3.40.50.300:FF:000870">
    <property type="entry name" value="MutS protein homolog 4"/>
    <property type="match status" value="1"/>
</dbReference>
<dbReference type="PANTHER" id="PTHR11361:SF34">
    <property type="entry name" value="DNA MISMATCH REPAIR PROTEIN MSH1, MITOCHONDRIAL"/>
    <property type="match status" value="1"/>
</dbReference>
<organism evidence="12 13">
    <name type="scientific">Tissierella creatinophila DSM 6911</name>
    <dbReference type="NCBI Taxonomy" id="1123403"/>
    <lineage>
        <taxon>Bacteria</taxon>
        <taxon>Bacillati</taxon>
        <taxon>Bacillota</taxon>
        <taxon>Tissierellia</taxon>
        <taxon>Tissierellales</taxon>
        <taxon>Tissierellaceae</taxon>
        <taxon>Tissierella</taxon>
    </lineage>
</organism>
<dbReference type="InterPro" id="IPR007861">
    <property type="entry name" value="DNA_mismatch_repair_MutS_clamp"/>
</dbReference>
<dbReference type="InterPro" id="IPR000432">
    <property type="entry name" value="DNA_mismatch_repair_MutS_C"/>
</dbReference>
<dbReference type="PROSITE" id="PS00486">
    <property type="entry name" value="DNA_MISMATCH_REPAIR_2"/>
    <property type="match status" value="1"/>
</dbReference>
<evidence type="ECO:0000256" key="6">
    <source>
        <dbReference type="ARBA" id="ARBA00023125"/>
    </source>
</evidence>
<evidence type="ECO:0000256" key="1">
    <source>
        <dbReference type="ARBA" id="ARBA00006271"/>
    </source>
</evidence>
<proteinExistence type="inferred from homology"/>
<reference evidence="12 13" key="1">
    <citation type="submission" date="2016-02" db="EMBL/GenBank/DDBJ databases">
        <title>Genome sequence of Tissierella creatinophila DSM 6911.</title>
        <authorList>
            <person name="Poehlein A."/>
            <person name="Daniel R."/>
        </authorList>
    </citation>
    <scope>NUCLEOTIDE SEQUENCE [LARGE SCALE GENOMIC DNA]</scope>
    <source>
        <strain evidence="12 13">DSM 6911</strain>
    </source>
</reference>
<dbReference type="Gene3D" id="3.40.1170.10">
    <property type="entry name" value="DNA repair protein MutS, domain I"/>
    <property type="match status" value="1"/>
</dbReference>
<dbReference type="InterPro" id="IPR036678">
    <property type="entry name" value="MutS_con_dom_sf"/>
</dbReference>
<dbReference type="AlphaFoldDB" id="A0A1U7M9J7"/>
<dbReference type="InterPro" id="IPR017261">
    <property type="entry name" value="DNA_mismatch_repair_MutS/MSH"/>
</dbReference>
<keyword evidence="7 9" id="KW-0234">DNA repair</keyword>
<dbReference type="Gene3D" id="3.30.420.110">
    <property type="entry name" value="MutS, connector domain"/>
    <property type="match status" value="1"/>
</dbReference>
<evidence type="ECO:0000313" key="13">
    <source>
        <dbReference type="Proteomes" id="UP000186112"/>
    </source>
</evidence>
<evidence type="ECO:0000256" key="5">
    <source>
        <dbReference type="ARBA" id="ARBA00022840"/>
    </source>
</evidence>
<evidence type="ECO:0000256" key="3">
    <source>
        <dbReference type="ARBA" id="ARBA00022741"/>
    </source>
</evidence>
<dbReference type="GO" id="GO:0005524">
    <property type="term" value="F:ATP binding"/>
    <property type="evidence" value="ECO:0007669"/>
    <property type="project" value="UniProtKB-UniRule"/>
</dbReference>
<comment type="similarity">
    <text evidence="1 9 10">Belongs to the DNA mismatch repair MutS family.</text>
</comment>
<feature type="domain" description="DNA mismatch repair proteins mutS family" evidence="11">
    <location>
        <begin position="699"/>
        <end position="715"/>
    </location>
</feature>
<dbReference type="GO" id="GO:0005829">
    <property type="term" value="C:cytosol"/>
    <property type="evidence" value="ECO:0007669"/>
    <property type="project" value="TreeGrafter"/>
</dbReference>
<dbReference type="RefSeq" id="WP_198927439.1">
    <property type="nucleotide sequence ID" value="NZ_LTDM01000001.1"/>
</dbReference>
<dbReference type="SMART" id="SM00533">
    <property type="entry name" value="MUTSd"/>
    <property type="match status" value="1"/>
</dbReference>
<sequence length="873" mass="100087">MKELTPMMKQYMEVKEKHPDSILFFRLGDFYEMFFEDALTASRELEITLTQRDCGMNEKAPMCGVPHHVAEVYIGRLVEKGYKVAICEQLEDPSVAKGIVKRDVVRVVTPGTITDTNILDEKTNNFLASIFIDNTGVGLSYVDNSTGEMYTTEFLNRDEEKCYKFIIDELGKISPSEIICNENLFSNNKYIKIIKNNLNPFFNIYKDTNIEYEDLKSLITKLFNKSLDNLTIEKRIYSIISTAKLIDYLNETQKHALNHINNLFFYEAKDYMILDINTRINLEIHETILSRQKKGALIYILDKTNTSMGGRLLKKWLEEPLLSIVEINKRLDMVQYFFENIPILEKLRELLKQVYDLERLSGKISNGSCNGRDLIALKNSLEILPLLKEILVDTGDDNLVRIGEKLDDLNDIFILINKSIKDNPPIAIKEGDLIKAGFDANLDRVREANVKGKEWLANLEAKEKQKTSIKNLKIGYNKVSGYYFEITKSNISQVPDYFIRKQTLKNAERYFTEELKEMEETILNAKDESLKLEYKIFQAIREKIKNEIPRIQTSSKVVSLIDVATSLSKISYENNYTRPKLNNKGYINIKDGRHPVVESLIEGNLFIPNDTYLDKDKDMVHIITGPNMAGKSTYMRQVAIIILMAQIGCFVPAMEANISIVDRIFTRIGAADNLSKGDSTFMVEMNEVSNIIKNATENSLIILDEVGRGTSTYDGLSIAWAVVEHITNNINAKTLFATHYHELTQLQDKFSKIKNLTMSAKENGEEIIFLRKIIKGSTNKSYGIQVARLAGVDKDIIDKANEILNTIEMSHEINITRVLSESKQEKKQLDLMDYKKEYYINEIRNININELTPLESLNILSKLIKEAKTLEEN</sequence>
<dbReference type="SUPFAM" id="SSF52540">
    <property type="entry name" value="P-loop containing nucleoside triphosphate hydrolases"/>
    <property type="match status" value="1"/>
</dbReference>
<evidence type="ECO:0000256" key="4">
    <source>
        <dbReference type="ARBA" id="ARBA00022763"/>
    </source>
</evidence>